<sequence>MTARVFHLALAHFEAARRLPNLPEGHPARRLHGHGFLVRLRAELPAGWASPGVEEDALKAALAHCIEPLDHRDLNTLLPTPSDENLARWVRDRLALPGRACVGIQSRHDQGVDLDGVGHAHLWRRFRFESAHRLPNVPPGHPCGRMHGHGFEVILHADQDRDDRGVDGDQLAALWAPLHAELHQTCLNDIPGLENPTSELLARWIWVRLASELPGLSWVTVQETATAGCHFDGLHYRIWKEQRFEAALCLRHAPAGDARRRLHGHSYLLRLHLTAPLDQVLGWTLDYGEVKRLFQPLYVRLDHHRLDLLDGVESADPGGLARWIREHIQTDLPELDRIDLYPTPDHGVSLCWGKLGPALPV</sequence>
<evidence type="ECO:0000256" key="9">
    <source>
        <dbReference type="ARBA" id="ARBA00031449"/>
    </source>
</evidence>
<comment type="catalytic activity">
    <reaction evidence="10">
        <text>7,8-dihydroneopterin 3'-triphosphate + H2O = 6-carboxy-5,6,7,8-tetrahydropterin + triphosphate + acetaldehyde + 2 H(+)</text>
        <dbReference type="Rhea" id="RHEA:27966"/>
        <dbReference type="ChEBI" id="CHEBI:15343"/>
        <dbReference type="ChEBI" id="CHEBI:15377"/>
        <dbReference type="ChEBI" id="CHEBI:15378"/>
        <dbReference type="ChEBI" id="CHEBI:18036"/>
        <dbReference type="ChEBI" id="CHEBI:58462"/>
        <dbReference type="ChEBI" id="CHEBI:61032"/>
        <dbReference type="EC" id="4.1.2.50"/>
    </reaction>
</comment>
<evidence type="ECO:0000256" key="2">
    <source>
        <dbReference type="ARBA" id="ARBA00005061"/>
    </source>
</evidence>
<reference evidence="11 12" key="1">
    <citation type="submission" date="2019-12" db="EMBL/GenBank/DDBJ databases">
        <title>The complete genome of the thermophilic, anoxygenic phototrophic gammaproteobacterium Thermochromatium tepidum.</title>
        <authorList>
            <person name="Sattley W.M."/>
            <person name="Swingley W.D."/>
            <person name="Burchell B.M."/>
            <person name="Gurbani S.A."/>
            <person name="Kujawa C.M."/>
            <person name="Nuccio D.A."/>
            <person name="Schladweiler J."/>
            <person name="Shaffer K.N."/>
            <person name="Stokes L.M."/>
            <person name="Touchman J.W."/>
            <person name="Blankenship R.E."/>
            <person name="Madigan M.T."/>
        </authorList>
    </citation>
    <scope>NUCLEOTIDE SEQUENCE [LARGE SCALE GENOMIC DNA]</scope>
    <source>
        <strain evidence="11 12">ATCC 43061</strain>
    </source>
</reference>
<protein>
    <recommendedName>
        <fullName evidence="5">6-carboxy-5,6,7,8-tetrahydropterin synthase</fullName>
        <ecNumber evidence="4">4.1.2.50</ecNumber>
    </recommendedName>
    <alternativeName>
        <fullName evidence="9">Queuosine biosynthesis protein QueD</fullName>
    </alternativeName>
</protein>
<evidence type="ECO:0000256" key="10">
    <source>
        <dbReference type="ARBA" id="ARBA00048807"/>
    </source>
</evidence>
<evidence type="ECO:0000256" key="7">
    <source>
        <dbReference type="ARBA" id="ARBA00022833"/>
    </source>
</evidence>
<evidence type="ECO:0000256" key="8">
    <source>
        <dbReference type="ARBA" id="ARBA00023239"/>
    </source>
</evidence>
<dbReference type="OrthoDB" id="9804698at2"/>
<evidence type="ECO:0000256" key="6">
    <source>
        <dbReference type="ARBA" id="ARBA00022723"/>
    </source>
</evidence>
<dbReference type="EC" id="4.1.2.50" evidence="4"/>
<dbReference type="InterPro" id="IPR038418">
    <property type="entry name" value="6-PTP_synth/QueD_sf"/>
</dbReference>
<keyword evidence="12" id="KW-1185">Reference proteome</keyword>
<comment type="cofactor">
    <cofactor evidence="1">
        <name>Zn(2+)</name>
        <dbReference type="ChEBI" id="CHEBI:29105"/>
    </cofactor>
</comment>
<evidence type="ECO:0000313" key="12">
    <source>
        <dbReference type="Proteomes" id="UP000426424"/>
    </source>
</evidence>
<dbReference type="PANTHER" id="PTHR12589:SF7">
    <property type="entry name" value="6-PYRUVOYL TETRAHYDROBIOPTERIN SYNTHASE"/>
    <property type="match status" value="1"/>
</dbReference>
<dbReference type="RefSeq" id="WP_153975795.1">
    <property type="nucleotide sequence ID" value="NZ_CP039268.1"/>
</dbReference>
<dbReference type="InterPro" id="IPR007115">
    <property type="entry name" value="6-PTP_synth/QueD"/>
</dbReference>
<dbReference type="Gene3D" id="3.30.479.10">
    <property type="entry name" value="6-pyruvoyl tetrahydropterin synthase/QueD"/>
    <property type="match status" value="3"/>
</dbReference>
<dbReference type="AlphaFoldDB" id="A0A6I6EEB1"/>
<proteinExistence type="inferred from homology"/>
<accession>A0A6I6EEB1</accession>
<comment type="similarity">
    <text evidence="3">Belongs to the PTPS family. QueD subfamily.</text>
</comment>
<keyword evidence="8" id="KW-0456">Lyase</keyword>
<dbReference type="KEGG" id="ttp:E6P07_11845"/>
<name>A0A6I6EEB1_THETI</name>
<dbReference type="Proteomes" id="UP000426424">
    <property type="component" value="Chromosome"/>
</dbReference>
<dbReference type="Pfam" id="PF01242">
    <property type="entry name" value="PTPS"/>
    <property type="match status" value="3"/>
</dbReference>
<organism evidence="11 12">
    <name type="scientific">Thermochromatium tepidum ATCC 43061</name>
    <dbReference type="NCBI Taxonomy" id="316276"/>
    <lineage>
        <taxon>Bacteria</taxon>
        <taxon>Pseudomonadati</taxon>
        <taxon>Pseudomonadota</taxon>
        <taxon>Gammaproteobacteria</taxon>
        <taxon>Chromatiales</taxon>
        <taxon>Chromatiaceae</taxon>
        <taxon>Thermochromatium</taxon>
    </lineage>
</organism>
<dbReference type="EMBL" id="CP039268">
    <property type="protein sequence ID" value="QGU33606.1"/>
    <property type="molecule type" value="Genomic_DNA"/>
</dbReference>
<evidence type="ECO:0000256" key="3">
    <source>
        <dbReference type="ARBA" id="ARBA00008900"/>
    </source>
</evidence>
<dbReference type="UniPathway" id="UPA00391"/>
<evidence type="ECO:0000313" key="11">
    <source>
        <dbReference type="EMBL" id="QGU33606.1"/>
    </source>
</evidence>
<evidence type="ECO:0000256" key="4">
    <source>
        <dbReference type="ARBA" id="ARBA00012982"/>
    </source>
</evidence>
<gene>
    <name evidence="11" type="ORF">E6P07_11845</name>
</gene>
<keyword evidence="6" id="KW-0479">Metal-binding</keyword>
<keyword evidence="7" id="KW-0862">Zinc</keyword>
<dbReference type="GO" id="GO:0046872">
    <property type="term" value="F:metal ion binding"/>
    <property type="evidence" value="ECO:0007669"/>
    <property type="project" value="UniProtKB-KW"/>
</dbReference>
<evidence type="ECO:0000256" key="5">
    <source>
        <dbReference type="ARBA" id="ARBA00018141"/>
    </source>
</evidence>
<dbReference type="PANTHER" id="PTHR12589">
    <property type="entry name" value="PYRUVOYL TETRAHYDROBIOPTERIN SYNTHASE"/>
    <property type="match status" value="1"/>
</dbReference>
<dbReference type="SUPFAM" id="SSF55620">
    <property type="entry name" value="Tetrahydrobiopterin biosynthesis enzymes-like"/>
    <property type="match status" value="3"/>
</dbReference>
<evidence type="ECO:0000256" key="1">
    <source>
        <dbReference type="ARBA" id="ARBA00001947"/>
    </source>
</evidence>
<comment type="pathway">
    <text evidence="2">Purine metabolism; 7-cyano-7-deazaguanine biosynthesis.</text>
</comment>
<dbReference type="GO" id="GO:0070497">
    <property type="term" value="F:6-carboxytetrahydropterin synthase activity"/>
    <property type="evidence" value="ECO:0007669"/>
    <property type="project" value="UniProtKB-EC"/>
</dbReference>